<dbReference type="Proteomes" id="UP000830671">
    <property type="component" value="Chromosome 3"/>
</dbReference>
<name>A0A9Q8SM01_9PEZI</name>
<keyword evidence="2" id="KW-1185">Reference proteome</keyword>
<protein>
    <submittedName>
        <fullName evidence="1">Uncharacterized protein</fullName>
    </submittedName>
</protein>
<dbReference type="RefSeq" id="XP_049141310.1">
    <property type="nucleotide sequence ID" value="XM_049284167.1"/>
</dbReference>
<dbReference type="EMBL" id="CP019475">
    <property type="protein sequence ID" value="UQC79678.1"/>
    <property type="molecule type" value="Genomic_DNA"/>
</dbReference>
<dbReference type="GeneID" id="73339177"/>
<dbReference type="KEGG" id="clup:CLUP02_05158"/>
<dbReference type="AlphaFoldDB" id="A0A9Q8SM01"/>
<proteinExistence type="predicted"/>
<evidence type="ECO:0000313" key="2">
    <source>
        <dbReference type="Proteomes" id="UP000830671"/>
    </source>
</evidence>
<evidence type="ECO:0000313" key="1">
    <source>
        <dbReference type="EMBL" id="UQC79678.1"/>
    </source>
</evidence>
<sequence>MADIAWTPRKGILAKRGLAKELFNRGDLHDPRISSLQRVLNINMLVLRLAGWSTSQSTSSSSIAASRYLSSNFTFDYQPQVA</sequence>
<organism evidence="1 2">
    <name type="scientific">Colletotrichum lupini</name>
    <dbReference type="NCBI Taxonomy" id="145971"/>
    <lineage>
        <taxon>Eukaryota</taxon>
        <taxon>Fungi</taxon>
        <taxon>Dikarya</taxon>
        <taxon>Ascomycota</taxon>
        <taxon>Pezizomycotina</taxon>
        <taxon>Sordariomycetes</taxon>
        <taxon>Hypocreomycetidae</taxon>
        <taxon>Glomerellales</taxon>
        <taxon>Glomerellaceae</taxon>
        <taxon>Colletotrichum</taxon>
        <taxon>Colletotrichum acutatum species complex</taxon>
    </lineage>
</organism>
<reference evidence="1" key="1">
    <citation type="journal article" date="2021" name="Mol. Plant Microbe Interact.">
        <title>Complete Genome Sequence of the Plant-Pathogenic Fungus Colletotrichum lupini.</title>
        <authorList>
            <person name="Baroncelli R."/>
            <person name="Pensec F."/>
            <person name="Da Lio D."/>
            <person name="Boufleur T."/>
            <person name="Vicente I."/>
            <person name="Sarrocco S."/>
            <person name="Picot A."/>
            <person name="Baraldi E."/>
            <person name="Sukno S."/>
            <person name="Thon M."/>
            <person name="Le Floch G."/>
        </authorList>
    </citation>
    <scope>NUCLEOTIDE SEQUENCE</scope>
    <source>
        <strain evidence="1">IMI 504893</strain>
    </source>
</reference>
<accession>A0A9Q8SM01</accession>
<gene>
    <name evidence="1" type="ORF">CLUP02_05158</name>
</gene>